<evidence type="ECO:0000256" key="1">
    <source>
        <dbReference type="SAM" id="SignalP"/>
    </source>
</evidence>
<evidence type="ECO:0000313" key="3">
    <source>
        <dbReference type="EMBL" id="MEW9806928.1"/>
    </source>
</evidence>
<evidence type="ECO:0000313" key="4">
    <source>
        <dbReference type="Proteomes" id="UP001556196"/>
    </source>
</evidence>
<organism evidence="3 4">
    <name type="scientific">Mesorhizobium marinum</name>
    <dbReference type="NCBI Taxonomy" id="3228790"/>
    <lineage>
        <taxon>Bacteria</taxon>
        <taxon>Pseudomonadati</taxon>
        <taxon>Pseudomonadota</taxon>
        <taxon>Alphaproteobacteria</taxon>
        <taxon>Hyphomicrobiales</taxon>
        <taxon>Phyllobacteriaceae</taxon>
        <taxon>Mesorhizobium</taxon>
    </lineage>
</organism>
<proteinExistence type="predicted"/>
<keyword evidence="1" id="KW-0732">Signal</keyword>
<dbReference type="InterPro" id="IPR028250">
    <property type="entry name" value="DsbDN"/>
</dbReference>
<feature type="signal peptide" evidence="1">
    <location>
        <begin position="1"/>
        <end position="21"/>
    </location>
</feature>
<protein>
    <submittedName>
        <fullName evidence="3">Protein-disulfide reductase DsbD domain-containing protein</fullName>
    </submittedName>
</protein>
<accession>A0ABV3R2C0</accession>
<name>A0ABV3R2C0_9HYPH</name>
<keyword evidence="4" id="KW-1185">Reference proteome</keyword>
<comment type="caution">
    <text evidence="3">The sequence shown here is derived from an EMBL/GenBank/DDBJ whole genome shotgun (WGS) entry which is preliminary data.</text>
</comment>
<feature type="domain" description="Thiol:disulfide interchange protein DsbD N-terminal" evidence="2">
    <location>
        <begin position="47"/>
        <end position="150"/>
    </location>
</feature>
<reference evidence="3 4" key="1">
    <citation type="submission" date="2024-06" db="EMBL/GenBank/DDBJ databases">
        <authorList>
            <person name="Tuo L."/>
        </authorList>
    </citation>
    <scope>NUCLEOTIDE SEQUENCE [LARGE SCALE GENOMIC DNA]</scope>
    <source>
        <strain evidence="3 4">ZMM04-5</strain>
    </source>
</reference>
<sequence>MKAQLTTAAALALLAHAPAHASSSDWVEMEGARVRLVTAGMPDADGRIKGILDIELRPGWKTYWRDPGDAGVPPTIDVSANPNVDDADFDFPAPQRHDDSGFQWAGYDYPVALPVTFTLSDPAGPSAISAEVFLGVCETICVPVQARFELDASGDPDNTGDVDAVEAAFEAVPPAATQDFGVRISSRDGDRLVLEASFPGDPESAELFVAGEGHVFTTPVRETRGGKTFFSVEMTPPDQTPERPVIHYTLATDAGAVNGVLPRF</sequence>
<evidence type="ECO:0000259" key="2">
    <source>
        <dbReference type="Pfam" id="PF11412"/>
    </source>
</evidence>
<feature type="chain" id="PRO_5045729074" evidence="1">
    <location>
        <begin position="22"/>
        <end position="264"/>
    </location>
</feature>
<gene>
    <name evidence="3" type="ORF">ABUE31_13135</name>
</gene>
<dbReference type="RefSeq" id="WP_367724053.1">
    <property type="nucleotide sequence ID" value="NZ_JBFOCH010000003.1"/>
</dbReference>
<dbReference type="Proteomes" id="UP001556196">
    <property type="component" value="Unassembled WGS sequence"/>
</dbReference>
<dbReference type="Pfam" id="PF11412">
    <property type="entry name" value="DsbD_N"/>
    <property type="match status" value="1"/>
</dbReference>
<dbReference type="EMBL" id="JBFOCI010000003">
    <property type="protein sequence ID" value="MEW9806928.1"/>
    <property type="molecule type" value="Genomic_DNA"/>
</dbReference>